<dbReference type="InterPro" id="IPR041373">
    <property type="entry name" value="RT_RNaseH"/>
</dbReference>
<evidence type="ECO:0000256" key="1">
    <source>
        <dbReference type="ARBA" id="ARBA00022670"/>
    </source>
</evidence>
<dbReference type="EMBL" id="DAKRPA010000073">
    <property type="protein sequence ID" value="DAZ99971.1"/>
    <property type="molecule type" value="Genomic_DNA"/>
</dbReference>
<evidence type="ECO:0008006" key="13">
    <source>
        <dbReference type="Google" id="ProtNLM"/>
    </source>
</evidence>
<feature type="non-terminal residue" evidence="11">
    <location>
        <position position="1"/>
    </location>
</feature>
<keyword evidence="6" id="KW-0255">Endonuclease</keyword>
<evidence type="ECO:0000259" key="9">
    <source>
        <dbReference type="Pfam" id="PF13456"/>
    </source>
</evidence>
<dbReference type="GO" id="GO:0004190">
    <property type="term" value="F:aspartic-type endopeptidase activity"/>
    <property type="evidence" value="ECO:0007669"/>
    <property type="project" value="UniProtKB-KW"/>
</dbReference>
<dbReference type="Proteomes" id="UP001146120">
    <property type="component" value="Unassembled WGS sequence"/>
</dbReference>
<dbReference type="GO" id="GO:0004523">
    <property type="term" value="F:RNA-DNA hybrid ribonuclease activity"/>
    <property type="evidence" value="ECO:0007669"/>
    <property type="project" value="InterPro"/>
</dbReference>
<keyword evidence="5" id="KW-0064">Aspartyl protease</keyword>
<reference evidence="11" key="2">
    <citation type="journal article" date="2023" name="Microbiol Resour">
        <title>Decontamination and Annotation of the Draft Genome Sequence of the Oomycete Lagenidium giganteum ARSEF 373.</title>
        <authorList>
            <person name="Morgan W.R."/>
            <person name="Tartar A."/>
        </authorList>
    </citation>
    <scope>NUCLEOTIDE SEQUENCE</scope>
    <source>
        <strain evidence="11">ARSEF 373</strain>
    </source>
</reference>
<proteinExistence type="predicted"/>
<dbReference type="GO" id="GO:0006508">
    <property type="term" value="P:proteolysis"/>
    <property type="evidence" value="ECO:0007669"/>
    <property type="project" value="UniProtKB-KW"/>
</dbReference>
<reference evidence="11" key="1">
    <citation type="submission" date="2022-11" db="EMBL/GenBank/DDBJ databases">
        <authorList>
            <person name="Morgan W.R."/>
            <person name="Tartar A."/>
        </authorList>
    </citation>
    <scope>NUCLEOTIDE SEQUENCE</scope>
    <source>
        <strain evidence="11">ARSEF 373</strain>
    </source>
</reference>
<dbReference type="InterPro" id="IPR002156">
    <property type="entry name" value="RNaseH_domain"/>
</dbReference>
<evidence type="ECO:0000256" key="2">
    <source>
        <dbReference type="ARBA" id="ARBA00022679"/>
    </source>
</evidence>
<keyword evidence="4" id="KW-0540">Nuclease</keyword>
<dbReference type="InterPro" id="IPR036397">
    <property type="entry name" value="RNaseH_sf"/>
</dbReference>
<accession>A0AAV2Z2H8</accession>
<evidence type="ECO:0000256" key="8">
    <source>
        <dbReference type="ARBA" id="ARBA00022918"/>
    </source>
</evidence>
<feature type="domain" description="Reverse transcriptase RNase H-like" evidence="10">
    <location>
        <begin position="25"/>
        <end position="115"/>
    </location>
</feature>
<evidence type="ECO:0000313" key="12">
    <source>
        <dbReference type="Proteomes" id="UP001146120"/>
    </source>
</evidence>
<evidence type="ECO:0000313" key="11">
    <source>
        <dbReference type="EMBL" id="DAZ99971.1"/>
    </source>
</evidence>
<evidence type="ECO:0000256" key="4">
    <source>
        <dbReference type="ARBA" id="ARBA00022722"/>
    </source>
</evidence>
<dbReference type="AlphaFoldDB" id="A0AAV2Z2H8"/>
<sequence length="279" mass="31303">RAKVAFQVLKDQIAVAPVLRHFAPDSEPVIITDACEWAVALTLVQDHEGIYMPVRFCRYHPAEKQILPLLRMLDQCHTMLVGRKITTVTRTSTLSWILKTNAFQVRLGQWSALLSPWEMTFVKAEKGEDEILGILAASIAPRSVTDAALEQIRQTKRVPGATIFVVAFDLSAKPKRASGGFAGILWRLDGWLLKDARSAFVEEATVNEAKYRGAFLELELAVARGVKHVILCGDSNLVIRQLRGDMACITPTLTVLKMRVEQLFYRFSSIQFLHMKARV</sequence>
<evidence type="ECO:0000256" key="7">
    <source>
        <dbReference type="ARBA" id="ARBA00022801"/>
    </source>
</evidence>
<keyword evidence="8" id="KW-0695">RNA-directed DNA polymerase</keyword>
<keyword evidence="3" id="KW-0548">Nucleotidyltransferase</keyword>
<dbReference type="GO" id="GO:0003964">
    <property type="term" value="F:RNA-directed DNA polymerase activity"/>
    <property type="evidence" value="ECO:0007669"/>
    <property type="project" value="UniProtKB-KW"/>
</dbReference>
<evidence type="ECO:0000256" key="6">
    <source>
        <dbReference type="ARBA" id="ARBA00022759"/>
    </source>
</evidence>
<dbReference type="PANTHER" id="PTHR33064:SF37">
    <property type="entry name" value="RIBONUCLEASE H"/>
    <property type="match status" value="1"/>
</dbReference>
<keyword evidence="12" id="KW-1185">Reference proteome</keyword>
<name>A0AAV2Z2H8_9STRA</name>
<gene>
    <name evidence="11" type="ORF">N0F65_008778</name>
</gene>
<comment type="caution">
    <text evidence="11">The sequence shown here is derived from an EMBL/GenBank/DDBJ whole genome shotgun (WGS) entry which is preliminary data.</text>
</comment>
<evidence type="ECO:0000256" key="3">
    <source>
        <dbReference type="ARBA" id="ARBA00022695"/>
    </source>
</evidence>
<dbReference type="Pfam" id="PF13456">
    <property type="entry name" value="RVT_3"/>
    <property type="match status" value="1"/>
</dbReference>
<evidence type="ECO:0000256" key="5">
    <source>
        <dbReference type="ARBA" id="ARBA00022750"/>
    </source>
</evidence>
<dbReference type="Gene3D" id="3.30.420.10">
    <property type="entry name" value="Ribonuclease H-like superfamily/Ribonuclease H"/>
    <property type="match status" value="1"/>
</dbReference>
<keyword evidence="2" id="KW-0808">Transferase</keyword>
<dbReference type="GO" id="GO:0003676">
    <property type="term" value="F:nucleic acid binding"/>
    <property type="evidence" value="ECO:0007669"/>
    <property type="project" value="InterPro"/>
</dbReference>
<dbReference type="InterPro" id="IPR043502">
    <property type="entry name" value="DNA/RNA_pol_sf"/>
</dbReference>
<feature type="domain" description="RNase H type-1" evidence="9">
    <location>
        <begin position="172"/>
        <end position="275"/>
    </location>
</feature>
<dbReference type="InterPro" id="IPR051320">
    <property type="entry name" value="Viral_Replic_Matur_Polypro"/>
</dbReference>
<evidence type="ECO:0000259" key="10">
    <source>
        <dbReference type="Pfam" id="PF17917"/>
    </source>
</evidence>
<dbReference type="SUPFAM" id="SSF56672">
    <property type="entry name" value="DNA/RNA polymerases"/>
    <property type="match status" value="1"/>
</dbReference>
<organism evidence="11 12">
    <name type="scientific">Lagenidium giganteum</name>
    <dbReference type="NCBI Taxonomy" id="4803"/>
    <lineage>
        <taxon>Eukaryota</taxon>
        <taxon>Sar</taxon>
        <taxon>Stramenopiles</taxon>
        <taxon>Oomycota</taxon>
        <taxon>Peronosporomycetes</taxon>
        <taxon>Pythiales</taxon>
        <taxon>Pythiaceae</taxon>
    </lineage>
</organism>
<dbReference type="SUPFAM" id="SSF53098">
    <property type="entry name" value="Ribonuclease H-like"/>
    <property type="match status" value="1"/>
</dbReference>
<keyword evidence="7" id="KW-0378">Hydrolase</keyword>
<keyword evidence="1" id="KW-0645">Protease</keyword>
<dbReference type="PANTHER" id="PTHR33064">
    <property type="entry name" value="POL PROTEIN"/>
    <property type="match status" value="1"/>
</dbReference>
<dbReference type="InterPro" id="IPR012337">
    <property type="entry name" value="RNaseH-like_sf"/>
</dbReference>
<protein>
    <recommendedName>
        <fullName evidence="13">RNase H type-1 domain-containing protein</fullName>
    </recommendedName>
</protein>
<dbReference type="Pfam" id="PF17917">
    <property type="entry name" value="RT_RNaseH"/>
    <property type="match status" value="1"/>
</dbReference>